<dbReference type="Proteomes" id="UP000033607">
    <property type="component" value="Unassembled WGS sequence"/>
</dbReference>
<evidence type="ECO:0000313" key="2">
    <source>
        <dbReference type="Proteomes" id="UP000033607"/>
    </source>
</evidence>
<dbReference type="AlphaFoldDB" id="A0A0F5YLC2"/>
<dbReference type="PATRIC" id="fig|1637645.4.peg.1283"/>
<proteinExistence type="predicted"/>
<dbReference type="EMBL" id="LATL02000068">
    <property type="protein sequence ID" value="KKD39681.1"/>
    <property type="molecule type" value="Genomic_DNA"/>
</dbReference>
<accession>A0A0F5YLC2</accession>
<protein>
    <recommendedName>
        <fullName evidence="3">ATPase F1/V1/A1 complex alpha/beta subunit N-terminal domain-containing protein</fullName>
    </recommendedName>
</protein>
<evidence type="ECO:0000313" key="1">
    <source>
        <dbReference type="EMBL" id="KKD39681.1"/>
    </source>
</evidence>
<dbReference type="SUPFAM" id="SSF52540">
    <property type="entry name" value="P-loop containing nucleoside triphosphate hydrolases"/>
    <property type="match status" value="1"/>
</dbReference>
<sequence length="71" mass="7560">MDVPVGEAFLGRVGNSVGTPVKIPLQTGLKVIDALVPRSRGQRELIVGDRRSITGELLDIASGFEALTSRE</sequence>
<evidence type="ECO:0008006" key="3">
    <source>
        <dbReference type="Google" id="ProtNLM"/>
    </source>
</evidence>
<comment type="caution">
    <text evidence="1">The sequence shown here is derived from an EMBL/GenBank/DDBJ whole genome shotgun (WGS) entry which is preliminary data.</text>
</comment>
<name>A0A0F5YLC2_9CYAN</name>
<dbReference type="InterPro" id="IPR027417">
    <property type="entry name" value="P-loop_NTPase"/>
</dbReference>
<organism evidence="1 2">
    <name type="scientific">Limnoraphis robusta CS-951</name>
    <dbReference type="NCBI Taxonomy" id="1637645"/>
    <lineage>
        <taxon>Bacteria</taxon>
        <taxon>Bacillati</taxon>
        <taxon>Cyanobacteriota</taxon>
        <taxon>Cyanophyceae</taxon>
        <taxon>Oscillatoriophycideae</taxon>
        <taxon>Oscillatoriales</taxon>
        <taxon>Sirenicapillariaceae</taxon>
        <taxon>Limnoraphis</taxon>
    </lineage>
</organism>
<dbReference type="Gene3D" id="3.40.50.12240">
    <property type="match status" value="1"/>
</dbReference>
<reference evidence="1 2" key="1">
    <citation type="submission" date="2015-06" db="EMBL/GenBank/DDBJ databases">
        <title>Draft genome assembly of filamentous brackish cyanobacterium Limnoraphis robusta strain CS-951.</title>
        <authorList>
            <person name="Willis A."/>
            <person name="Parks M."/>
            <person name="Burford M.A."/>
        </authorList>
    </citation>
    <scope>NUCLEOTIDE SEQUENCE [LARGE SCALE GENOMIC DNA]</scope>
    <source>
        <strain evidence="1 2">CS-951</strain>
    </source>
</reference>
<gene>
    <name evidence="1" type="ORF">WN50_02140</name>
</gene>